<feature type="compositionally biased region" description="Basic residues" evidence="1">
    <location>
        <begin position="12"/>
        <end position="25"/>
    </location>
</feature>
<evidence type="ECO:0000313" key="3">
    <source>
        <dbReference type="Proteomes" id="UP000297280"/>
    </source>
</evidence>
<organism evidence="2 3">
    <name type="scientific">Botrytis porri</name>
    <dbReference type="NCBI Taxonomy" id="87229"/>
    <lineage>
        <taxon>Eukaryota</taxon>
        <taxon>Fungi</taxon>
        <taxon>Dikarya</taxon>
        <taxon>Ascomycota</taxon>
        <taxon>Pezizomycotina</taxon>
        <taxon>Leotiomycetes</taxon>
        <taxon>Helotiales</taxon>
        <taxon>Sclerotiniaceae</taxon>
        <taxon>Botrytis</taxon>
    </lineage>
</organism>
<dbReference type="EMBL" id="PQXO01000395">
    <property type="protein sequence ID" value="TGO85430.1"/>
    <property type="molecule type" value="Genomic_DNA"/>
</dbReference>
<dbReference type="Proteomes" id="UP000297280">
    <property type="component" value="Unassembled WGS sequence"/>
</dbReference>
<sequence>MTTIRLQTKSMKAIRARNERARRRNAASILAASATGRRRKSTSPAQSAAAVKPEKLKVRNPGSNNAIVASQAVPADGPKKYTIRIPGSKKANASTQTISAEKVKAEKDDDDAASFVLARILPYKPTRLRFTPGRPAVMV</sequence>
<name>A0A4Z1KIX4_9HELO</name>
<evidence type="ECO:0000256" key="1">
    <source>
        <dbReference type="SAM" id="MobiDB-lite"/>
    </source>
</evidence>
<reference evidence="2 3" key="1">
    <citation type="submission" date="2017-12" db="EMBL/GenBank/DDBJ databases">
        <title>Comparative genomics of Botrytis spp.</title>
        <authorList>
            <person name="Valero-Jimenez C.A."/>
            <person name="Tapia P."/>
            <person name="Veloso J."/>
            <person name="Silva-Moreno E."/>
            <person name="Staats M."/>
            <person name="Valdes J.H."/>
            <person name="Van Kan J.A.L."/>
        </authorList>
    </citation>
    <scope>NUCLEOTIDE SEQUENCE [LARGE SCALE GENOMIC DNA]</scope>
    <source>
        <strain evidence="2 3">MUCL3349</strain>
    </source>
</reference>
<evidence type="ECO:0000313" key="2">
    <source>
        <dbReference type="EMBL" id="TGO85430.1"/>
    </source>
</evidence>
<protein>
    <submittedName>
        <fullName evidence="2">Uncharacterized protein</fullName>
    </submittedName>
</protein>
<feature type="region of interest" description="Disordered" evidence="1">
    <location>
        <begin position="1"/>
        <end position="54"/>
    </location>
</feature>
<keyword evidence="3" id="KW-1185">Reference proteome</keyword>
<feature type="compositionally biased region" description="Polar residues" evidence="1">
    <location>
        <begin position="1"/>
        <end position="10"/>
    </location>
</feature>
<accession>A0A4Z1KIX4</accession>
<dbReference type="AlphaFoldDB" id="A0A4Z1KIX4"/>
<comment type="caution">
    <text evidence="2">The sequence shown here is derived from an EMBL/GenBank/DDBJ whole genome shotgun (WGS) entry which is preliminary data.</text>
</comment>
<proteinExistence type="predicted"/>
<gene>
    <name evidence="2" type="ORF">BPOR_0396g00020</name>
</gene>